<evidence type="ECO:0000313" key="3">
    <source>
        <dbReference type="Proteomes" id="UP000219494"/>
    </source>
</evidence>
<dbReference type="AlphaFoldDB" id="A0A285QA32"/>
<name>A0A285QA32_9SPHN</name>
<accession>A0A285QA32</accession>
<reference evidence="2 3" key="1">
    <citation type="submission" date="2017-07" db="EMBL/GenBank/DDBJ databases">
        <authorList>
            <person name="Sun Z.S."/>
            <person name="Albrecht U."/>
            <person name="Echele G."/>
            <person name="Lee C.C."/>
        </authorList>
    </citation>
    <scope>NUCLEOTIDE SEQUENCE [LARGE SCALE GENOMIC DNA]</scope>
    <source>
        <strain evidence="2 3">CGMCC 1.12672</strain>
    </source>
</reference>
<dbReference type="EMBL" id="OBMI01000001">
    <property type="protein sequence ID" value="SOB78790.1"/>
    <property type="molecule type" value="Genomic_DNA"/>
</dbReference>
<organism evidence="2 3">
    <name type="scientific">Sphingomonas guangdongensis</name>
    <dbReference type="NCBI Taxonomy" id="1141890"/>
    <lineage>
        <taxon>Bacteria</taxon>
        <taxon>Pseudomonadati</taxon>
        <taxon>Pseudomonadota</taxon>
        <taxon>Alphaproteobacteria</taxon>
        <taxon>Sphingomonadales</taxon>
        <taxon>Sphingomonadaceae</taxon>
        <taxon>Sphingomonas</taxon>
    </lineage>
</organism>
<sequence length="76" mass="8122">MIFEGGDGDDKIVIVGSAKGGVLVRGGAGRDSITLESHWTWLAHQIGMPGFVILGTATIMLAVVLTICWRALKQER</sequence>
<keyword evidence="1" id="KW-0472">Membrane</keyword>
<keyword evidence="1" id="KW-1133">Transmembrane helix</keyword>
<proteinExistence type="predicted"/>
<evidence type="ECO:0000313" key="2">
    <source>
        <dbReference type="EMBL" id="SOB78790.1"/>
    </source>
</evidence>
<feature type="transmembrane region" description="Helical" evidence="1">
    <location>
        <begin position="51"/>
        <end position="72"/>
    </location>
</feature>
<protein>
    <submittedName>
        <fullName evidence="2">Uncharacterized protein</fullName>
    </submittedName>
</protein>
<dbReference type="Proteomes" id="UP000219494">
    <property type="component" value="Unassembled WGS sequence"/>
</dbReference>
<gene>
    <name evidence="2" type="ORF">SAMN06297144_0216</name>
</gene>
<keyword evidence="1" id="KW-0812">Transmembrane</keyword>
<evidence type="ECO:0000256" key="1">
    <source>
        <dbReference type="SAM" id="Phobius"/>
    </source>
</evidence>
<keyword evidence="3" id="KW-1185">Reference proteome</keyword>